<dbReference type="InterPro" id="IPR016162">
    <property type="entry name" value="Ald_DH_N"/>
</dbReference>
<dbReference type="GO" id="GO:0005737">
    <property type="term" value="C:cytoplasm"/>
    <property type="evidence" value="ECO:0007669"/>
    <property type="project" value="TreeGrafter"/>
</dbReference>
<dbReference type="InterPro" id="IPR012394">
    <property type="entry name" value="Aldehyde_DH_NAD(P)"/>
</dbReference>
<proteinExistence type="inferred from homology"/>
<dbReference type="PROSITE" id="PS00070">
    <property type="entry name" value="ALDEHYDE_DEHYDR_CYS"/>
    <property type="match status" value="1"/>
</dbReference>
<dbReference type="GO" id="GO:0006081">
    <property type="term" value="P:aldehyde metabolic process"/>
    <property type="evidence" value="ECO:0007669"/>
    <property type="project" value="InterPro"/>
</dbReference>
<comment type="caution">
    <text evidence="8">The sequence shown here is derived from an EMBL/GenBank/DDBJ whole genome shotgun (WGS) entry which is preliminary data.</text>
</comment>
<dbReference type="PROSITE" id="PS00687">
    <property type="entry name" value="ALDEHYDE_DEHYDR_GLU"/>
    <property type="match status" value="1"/>
</dbReference>
<dbReference type="InterPro" id="IPR016161">
    <property type="entry name" value="Ald_DH/histidinol_DH"/>
</dbReference>
<reference evidence="8" key="1">
    <citation type="submission" date="2023-08" db="EMBL/GenBank/DDBJ databases">
        <authorList>
            <person name="Chen Y."/>
            <person name="Shah S."/>
            <person name="Dougan E. K."/>
            <person name="Thang M."/>
            <person name="Chan C."/>
        </authorList>
    </citation>
    <scope>NUCLEOTIDE SEQUENCE</scope>
</reference>
<evidence type="ECO:0000259" key="7">
    <source>
        <dbReference type="Pfam" id="PF00171"/>
    </source>
</evidence>
<dbReference type="FunFam" id="3.40.309.10:FF:000003">
    <property type="entry name" value="Aldehyde dehydrogenase"/>
    <property type="match status" value="1"/>
</dbReference>
<organism evidence="8 9">
    <name type="scientific">Effrenium voratum</name>
    <dbReference type="NCBI Taxonomy" id="2562239"/>
    <lineage>
        <taxon>Eukaryota</taxon>
        <taxon>Sar</taxon>
        <taxon>Alveolata</taxon>
        <taxon>Dinophyceae</taxon>
        <taxon>Suessiales</taxon>
        <taxon>Symbiodiniaceae</taxon>
        <taxon>Effrenium</taxon>
    </lineage>
</organism>
<sequence length="506" mass="53936">MAMADAKITPEVLKEMRGFVMRGGTSIEFRIEQLELLRNILREEKDAILAALDKDLGLGADEAQALVWQLCPLLLDVNDALDGIRDWSAPKKVATPLALQPASCYVEAQPKGVVLVIGAWNYPLNVTINPFISALAAGNAVIVKPSELAPESALIMQKILGRLDPRAVRVVLGGPEVSRELVASPFDHIAYTGSGRVGKLVFEAAAANMIPVTLELGGKSPVLMCGGINIAEACKRVITGKFVNCGQTCIAPDYLLVERSVKDEVVAQLKAAVQEMLGEGTAAAKRMPRMINAQAANRILTALREAHGGKVEHGGPEVLPSTEVQSADRFVQPTIVVDPSKDSLLMQEEIFGPVLPILTVASCDEAVSYINSKPKPLAVYVFAPQAVVDHVMASTSSGSVVVGDVMVQRGNPSLPFGGIGGSGIGRLQGVSGFEEFSNKRSVMHRPLMVPSALRLPGDAALAKVAWMYANVHPRTLKNVGRGGKLLALLVFVLACRKLGRFLRPSL</sequence>
<dbReference type="PIRSF" id="PIRSF036492">
    <property type="entry name" value="ALDH"/>
    <property type="match status" value="1"/>
</dbReference>
<comment type="similarity">
    <text evidence="1 3 6">Belongs to the aldehyde dehydrogenase family.</text>
</comment>
<dbReference type="GO" id="GO:0004029">
    <property type="term" value="F:aldehyde dehydrogenase (NAD+) activity"/>
    <property type="evidence" value="ECO:0007669"/>
    <property type="project" value="TreeGrafter"/>
</dbReference>
<keyword evidence="9" id="KW-1185">Reference proteome</keyword>
<evidence type="ECO:0000313" key="9">
    <source>
        <dbReference type="Proteomes" id="UP001178507"/>
    </source>
</evidence>
<dbReference type="InterPro" id="IPR016160">
    <property type="entry name" value="Ald_DH_CS_CYS"/>
</dbReference>
<dbReference type="Gene3D" id="3.40.309.10">
    <property type="entry name" value="Aldehyde Dehydrogenase, Chain A, domain 2"/>
    <property type="match status" value="1"/>
</dbReference>
<dbReference type="InterPro" id="IPR016163">
    <property type="entry name" value="Ald_DH_C"/>
</dbReference>
<dbReference type="Gene3D" id="3.40.605.10">
    <property type="entry name" value="Aldehyde Dehydrogenase, Chain A, domain 1"/>
    <property type="match status" value="1"/>
</dbReference>
<keyword evidence="2 3" id="KW-0560">Oxidoreductase</keyword>
<dbReference type="PANTHER" id="PTHR43570:SF16">
    <property type="entry name" value="ALDEHYDE DEHYDROGENASE TYPE III, ISOFORM Q"/>
    <property type="match status" value="1"/>
</dbReference>
<evidence type="ECO:0000256" key="4">
    <source>
        <dbReference type="PIRSR" id="PIRSR036492-1"/>
    </source>
</evidence>
<evidence type="ECO:0000313" key="8">
    <source>
        <dbReference type="EMBL" id="CAJ1400254.1"/>
    </source>
</evidence>
<gene>
    <name evidence="8" type="ORF">EVOR1521_LOCUS23634</name>
</gene>
<feature type="active site" evidence="4">
    <location>
        <position position="249"/>
    </location>
</feature>
<dbReference type="SUPFAM" id="SSF53720">
    <property type="entry name" value="ALDH-like"/>
    <property type="match status" value="1"/>
</dbReference>
<dbReference type="InterPro" id="IPR029510">
    <property type="entry name" value="Ald_DH_CS_GLU"/>
</dbReference>
<dbReference type="Pfam" id="PF00171">
    <property type="entry name" value="Aldedh"/>
    <property type="match status" value="1"/>
</dbReference>
<evidence type="ECO:0000256" key="5">
    <source>
        <dbReference type="PROSITE-ProRule" id="PRU10007"/>
    </source>
</evidence>
<name>A0AA36J844_9DINO</name>
<dbReference type="InterPro" id="IPR015590">
    <property type="entry name" value="Aldehyde_DH_dom"/>
</dbReference>
<evidence type="ECO:0000256" key="2">
    <source>
        <dbReference type="ARBA" id="ARBA00023002"/>
    </source>
</evidence>
<feature type="active site" evidence="4 5">
    <location>
        <position position="215"/>
    </location>
</feature>
<evidence type="ECO:0000256" key="3">
    <source>
        <dbReference type="PIRNR" id="PIRNR036492"/>
    </source>
</evidence>
<protein>
    <recommendedName>
        <fullName evidence="3">Aldehyde dehydrogenase</fullName>
    </recommendedName>
</protein>
<dbReference type="CDD" id="cd07087">
    <property type="entry name" value="ALDH_F3-13-14_CALDH-like"/>
    <property type="match status" value="1"/>
</dbReference>
<accession>A0AA36J844</accession>
<dbReference type="AlphaFoldDB" id="A0AA36J844"/>
<evidence type="ECO:0000256" key="6">
    <source>
        <dbReference type="RuleBase" id="RU003345"/>
    </source>
</evidence>
<dbReference type="PANTHER" id="PTHR43570">
    <property type="entry name" value="ALDEHYDE DEHYDROGENASE"/>
    <property type="match status" value="1"/>
</dbReference>
<feature type="domain" description="Aldehyde dehydrogenase" evidence="7">
    <location>
        <begin position="25"/>
        <end position="442"/>
    </location>
</feature>
<dbReference type="EMBL" id="CAUJNA010003365">
    <property type="protein sequence ID" value="CAJ1400254.1"/>
    <property type="molecule type" value="Genomic_DNA"/>
</dbReference>
<dbReference type="Proteomes" id="UP001178507">
    <property type="component" value="Unassembled WGS sequence"/>
</dbReference>
<evidence type="ECO:0000256" key="1">
    <source>
        <dbReference type="ARBA" id="ARBA00009986"/>
    </source>
</evidence>